<accession>A0A1M5CYI6</accession>
<dbReference type="RefSeq" id="WP_072836213.1">
    <property type="nucleotide sequence ID" value="NZ_FQUU01000013.1"/>
</dbReference>
<protein>
    <submittedName>
        <fullName evidence="3">Gluconolactonase</fullName>
    </submittedName>
</protein>
<keyword evidence="1" id="KW-0378">Hydrolase</keyword>
<dbReference type="EMBL" id="FQUU01000013">
    <property type="protein sequence ID" value="SHF59769.1"/>
    <property type="molecule type" value="Genomic_DNA"/>
</dbReference>
<keyword evidence="4" id="KW-1185">Reference proteome</keyword>
<dbReference type="PANTHER" id="PTHR47572">
    <property type="entry name" value="LIPOPROTEIN-RELATED"/>
    <property type="match status" value="1"/>
</dbReference>
<evidence type="ECO:0000313" key="3">
    <source>
        <dbReference type="EMBL" id="SHF59769.1"/>
    </source>
</evidence>
<dbReference type="Proteomes" id="UP000184048">
    <property type="component" value="Unassembled WGS sequence"/>
</dbReference>
<dbReference type="InterPro" id="IPR051262">
    <property type="entry name" value="SMP-30/CGR1_Lactonase"/>
</dbReference>
<organism evidence="3 4">
    <name type="scientific">Flavisolibacter ginsengisoli DSM 18119</name>
    <dbReference type="NCBI Taxonomy" id="1121884"/>
    <lineage>
        <taxon>Bacteria</taxon>
        <taxon>Pseudomonadati</taxon>
        <taxon>Bacteroidota</taxon>
        <taxon>Chitinophagia</taxon>
        <taxon>Chitinophagales</taxon>
        <taxon>Chitinophagaceae</taxon>
        <taxon>Flavisolibacter</taxon>
    </lineage>
</organism>
<evidence type="ECO:0000313" key="4">
    <source>
        <dbReference type="Proteomes" id="UP000184048"/>
    </source>
</evidence>
<dbReference type="AlphaFoldDB" id="A0A1M5CYI6"/>
<dbReference type="Pfam" id="PF08450">
    <property type="entry name" value="SGL"/>
    <property type="match status" value="1"/>
</dbReference>
<gene>
    <name evidence="3" type="ORF">SAMN02745131_03080</name>
</gene>
<dbReference type="GO" id="GO:0016787">
    <property type="term" value="F:hydrolase activity"/>
    <property type="evidence" value="ECO:0007669"/>
    <property type="project" value="UniProtKB-KW"/>
</dbReference>
<name>A0A1M5CYI6_9BACT</name>
<reference evidence="3 4" key="1">
    <citation type="submission" date="2016-11" db="EMBL/GenBank/DDBJ databases">
        <authorList>
            <person name="Jaros S."/>
            <person name="Januszkiewicz K."/>
            <person name="Wedrychowicz H."/>
        </authorList>
    </citation>
    <scope>NUCLEOTIDE SEQUENCE [LARGE SCALE GENOMIC DNA]</scope>
    <source>
        <strain evidence="3 4">DSM 18119</strain>
    </source>
</reference>
<sequence length="294" mass="33143">MNKALTLYNKNSLEFINEEFKIEILTNDCLFTEGPVWNKEGYYLFSDTTANVIYKILPQGDKEVFLQDAGTGNPEDPDLKPGQAGSNGLAYDNSGKLLICQHGGHAIARYDGHQISPFITSFENKPFNSPNDLVFHNDQRLYFSDPPYGLKDGKLNPSKFQSFAGVYCWNNGNIQLVCDKYQYPNGVCLTHDQKHLFICSNKPFEKFISIYDTSNNLFEKILAEENSDGIECDRNGNIYLCNKDGLIILDKDGQRSAIVELPAIPSNLCWGGGYMKDLLITAREYVLLIKGFLK</sequence>
<dbReference type="InterPro" id="IPR013658">
    <property type="entry name" value="SGL"/>
</dbReference>
<proteinExistence type="predicted"/>
<dbReference type="Gene3D" id="2.120.10.30">
    <property type="entry name" value="TolB, C-terminal domain"/>
    <property type="match status" value="1"/>
</dbReference>
<dbReference type="PANTHER" id="PTHR47572:SF4">
    <property type="entry name" value="LACTONASE DRP35"/>
    <property type="match status" value="1"/>
</dbReference>
<dbReference type="InterPro" id="IPR011042">
    <property type="entry name" value="6-blade_b-propeller_TolB-like"/>
</dbReference>
<dbReference type="OrthoDB" id="241638at2"/>
<dbReference type="STRING" id="1121884.SAMN02745131_03080"/>
<dbReference type="SUPFAM" id="SSF63829">
    <property type="entry name" value="Calcium-dependent phosphotriesterase"/>
    <property type="match status" value="1"/>
</dbReference>
<feature type="domain" description="SMP-30/Gluconolactonase/LRE-like region" evidence="2">
    <location>
        <begin position="31"/>
        <end position="282"/>
    </location>
</feature>
<evidence type="ECO:0000256" key="1">
    <source>
        <dbReference type="ARBA" id="ARBA00022801"/>
    </source>
</evidence>
<evidence type="ECO:0000259" key="2">
    <source>
        <dbReference type="Pfam" id="PF08450"/>
    </source>
</evidence>